<reference evidence="4 5" key="1">
    <citation type="submission" date="2019-11" db="EMBL/GenBank/DDBJ databases">
        <title>Genome sequences of 17 halophilic strains isolated from different environments.</title>
        <authorList>
            <person name="Furrow R.E."/>
        </authorList>
    </citation>
    <scope>NUCLEOTIDE SEQUENCE [LARGE SCALE GENOMIC DNA]</scope>
    <source>
        <strain evidence="4 5">22502_06_Cabo</strain>
    </source>
</reference>
<gene>
    <name evidence="4" type="ORF">GLW30_09255</name>
</gene>
<dbReference type="PANTHER" id="PTHR43849">
    <property type="entry name" value="BLL3936 PROTEIN"/>
    <property type="match status" value="1"/>
</dbReference>
<accession>A0A6B1ILM3</accession>
<sequence>MATNPDTPTDPTDPPDDPVPEDSLLGDEEPLDLADGDRGSKQLWLYLLSLPFWVLVVFGPTVVAPALLGAEIDGSATIVGVVGVIGVAGIAGLILWLGSGIEERLRMALISYSIPFWMIVMWYSYTQQMPRGQYAVAFLGGILALYVISELDEPLIEGNWIETGLLVVSGLITLGTSGYLFLNYQQVAIDTVGRATEAQIAMAFAFTLAMIYLTWRSFGITFLAVVLIGIGYGLTGPYMPGALSHGGLSPSRILRILVVSVDGFYGFLTRLVAAWIALFLLYAGLLKAYGAFDLILRLAVRSAKYVDSGIAQTAVIASAVIGSVNGSQTANAGMTGSFTIPLMKENGIKPETAGGIEAVASTAGQVLPPVMGAGAFIMASLITGVTYVDVIIAGLIPAAVLVVSIAMAVHYVAAPQIDDPEMDGLINESMDRRTMVLESVKYGIPLLILIYVLGVLQYTVMTAALYTALSMIVFGIGIPQIQAALDGESNREALVDTLEQTVDGFREGVIVVAPVTIILAAINGVVDILMATGVPTAISLTLLDLSGGIAIVAFVLAMIICIILGLGMPTTAAYTVVALLVAPTLISQFAVPEFAAHFFVFYAAILAGLTPPIATCVAVTCGISGGGFWGSCKEALRISAPLFVLPFAFAYHPELVSGTFNYASLSAGALAMLGSIAIIHGINYQFVFGRGQTFGLRIAFFVAGVVAMVHPMQIVQVGALAAVLALYVLQTVIGRPNPLRTLRGAAGTLSGRKR</sequence>
<dbReference type="Proteomes" id="UP000452321">
    <property type="component" value="Unassembled WGS sequence"/>
</dbReference>
<feature type="transmembrane region" description="Helical" evidence="2">
    <location>
        <begin position="635"/>
        <end position="653"/>
    </location>
</feature>
<feature type="transmembrane region" description="Helical" evidence="2">
    <location>
        <begin position="109"/>
        <end position="125"/>
    </location>
</feature>
<evidence type="ECO:0000313" key="5">
    <source>
        <dbReference type="Proteomes" id="UP000452321"/>
    </source>
</evidence>
<proteinExistence type="predicted"/>
<feature type="transmembrane region" description="Helical" evidence="2">
    <location>
        <begin position="391"/>
        <end position="414"/>
    </location>
</feature>
<feature type="transmembrane region" description="Helical" evidence="2">
    <location>
        <begin position="694"/>
        <end position="711"/>
    </location>
</feature>
<keyword evidence="2" id="KW-1133">Transmembrane helix</keyword>
<name>A0A6B1ILM3_9EURY</name>
<feature type="transmembrane region" description="Helical" evidence="2">
    <location>
        <begin position="74"/>
        <end position="97"/>
    </location>
</feature>
<feature type="transmembrane region" description="Helical" evidence="2">
    <location>
        <begin position="131"/>
        <end position="148"/>
    </location>
</feature>
<keyword evidence="2" id="KW-0812">Transmembrane</keyword>
<feature type="transmembrane region" description="Helical" evidence="2">
    <location>
        <begin position="464"/>
        <end position="485"/>
    </location>
</feature>
<dbReference type="EMBL" id="WMFC01000010">
    <property type="protein sequence ID" value="MYL67918.1"/>
    <property type="molecule type" value="Genomic_DNA"/>
</dbReference>
<feature type="transmembrane region" description="Helical" evidence="2">
    <location>
        <begin position="263"/>
        <end position="285"/>
    </location>
</feature>
<feature type="domain" description="TRAP C4-dicarboxylate transport system permease DctM subunit" evidence="3">
    <location>
        <begin position="230"/>
        <end position="656"/>
    </location>
</feature>
<feature type="transmembrane region" description="Helical" evidence="2">
    <location>
        <begin position="597"/>
        <end position="623"/>
    </location>
</feature>
<dbReference type="InterPro" id="IPR011853">
    <property type="entry name" value="TRAP_DctM-Dct_fused"/>
</dbReference>
<feature type="region of interest" description="Disordered" evidence="1">
    <location>
        <begin position="1"/>
        <end position="31"/>
    </location>
</feature>
<feature type="transmembrane region" description="Helical" evidence="2">
    <location>
        <begin position="43"/>
        <end position="68"/>
    </location>
</feature>
<comment type="caution">
    <text evidence="4">The sequence shown here is derived from an EMBL/GenBank/DDBJ whole genome shotgun (WGS) entry which is preliminary data.</text>
</comment>
<dbReference type="Pfam" id="PF06808">
    <property type="entry name" value="DctM"/>
    <property type="match status" value="1"/>
</dbReference>
<feature type="compositionally biased region" description="Low complexity" evidence="1">
    <location>
        <begin position="1"/>
        <end position="10"/>
    </location>
</feature>
<feature type="transmembrane region" description="Helical" evidence="2">
    <location>
        <begin position="717"/>
        <end position="734"/>
    </location>
</feature>
<feature type="transmembrane region" description="Helical" evidence="2">
    <location>
        <begin position="573"/>
        <end position="591"/>
    </location>
</feature>
<feature type="transmembrane region" description="Helical" evidence="2">
    <location>
        <begin position="659"/>
        <end position="682"/>
    </location>
</feature>
<feature type="transmembrane region" description="Helical" evidence="2">
    <location>
        <begin position="545"/>
        <end position="566"/>
    </location>
</feature>
<dbReference type="RefSeq" id="WP_008366419.1">
    <property type="nucleotide sequence ID" value="NZ_WMFC01000010.1"/>
</dbReference>
<evidence type="ECO:0000256" key="2">
    <source>
        <dbReference type="SAM" id="Phobius"/>
    </source>
</evidence>
<feature type="transmembrane region" description="Helical" evidence="2">
    <location>
        <begin position="505"/>
        <end position="525"/>
    </location>
</feature>
<feature type="transmembrane region" description="Helical" evidence="2">
    <location>
        <begin position="366"/>
        <end position="385"/>
    </location>
</feature>
<evidence type="ECO:0000313" key="4">
    <source>
        <dbReference type="EMBL" id="MYL67918.1"/>
    </source>
</evidence>
<feature type="transmembrane region" description="Helical" evidence="2">
    <location>
        <begin position="160"/>
        <end position="182"/>
    </location>
</feature>
<evidence type="ECO:0000259" key="3">
    <source>
        <dbReference type="Pfam" id="PF06808"/>
    </source>
</evidence>
<keyword evidence="2" id="KW-0472">Membrane</keyword>
<dbReference type="InterPro" id="IPR010656">
    <property type="entry name" value="DctM"/>
</dbReference>
<feature type="transmembrane region" description="Helical" evidence="2">
    <location>
        <begin position="435"/>
        <end position="458"/>
    </location>
</feature>
<dbReference type="AlphaFoldDB" id="A0A6B1ILM3"/>
<evidence type="ECO:0000256" key="1">
    <source>
        <dbReference type="SAM" id="MobiDB-lite"/>
    </source>
</evidence>
<organism evidence="4 5">
    <name type="scientific">Halorubrum distributum</name>
    <dbReference type="NCBI Taxonomy" id="29283"/>
    <lineage>
        <taxon>Archaea</taxon>
        <taxon>Methanobacteriati</taxon>
        <taxon>Methanobacteriota</taxon>
        <taxon>Stenosarchaea group</taxon>
        <taxon>Halobacteria</taxon>
        <taxon>Halobacteriales</taxon>
        <taxon>Haloferacaceae</taxon>
        <taxon>Halorubrum</taxon>
        <taxon>Halorubrum distributum group</taxon>
    </lineage>
</organism>
<feature type="transmembrane region" description="Helical" evidence="2">
    <location>
        <begin position="198"/>
        <end position="215"/>
    </location>
</feature>
<dbReference type="PANTHER" id="PTHR43849:SF2">
    <property type="entry name" value="BLL3936 PROTEIN"/>
    <property type="match status" value="1"/>
</dbReference>
<feature type="transmembrane region" description="Helical" evidence="2">
    <location>
        <begin position="222"/>
        <end position="243"/>
    </location>
</feature>
<protein>
    <submittedName>
        <fullName evidence="4">TRAP transporter fused permease subunit</fullName>
    </submittedName>
</protein>
<feature type="compositionally biased region" description="Acidic residues" evidence="1">
    <location>
        <begin position="13"/>
        <end position="31"/>
    </location>
</feature>
<dbReference type="NCBIfam" id="TIGR02123">
    <property type="entry name" value="TRAP_fused"/>
    <property type="match status" value="1"/>
</dbReference>